<gene>
    <name evidence="3" type="ORF">HMPREF1052_0313</name>
</gene>
<evidence type="ECO:0000313" key="3">
    <source>
        <dbReference type="EMBL" id="EIJ68996.1"/>
    </source>
</evidence>
<keyword evidence="4" id="KW-1185">Reference proteome</keyword>
<protein>
    <submittedName>
        <fullName evidence="3">Putative esterase</fullName>
        <ecNumber evidence="3">3.1.-.-</ecNumber>
    </submittedName>
</protein>
<dbReference type="AlphaFoldDB" id="I3DBA3"/>
<dbReference type="RefSeq" id="WP_005760724.1">
    <property type="nucleotide sequence ID" value="NZ_AJSX01000033.1"/>
</dbReference>
<dbReference type="InterPro" id="IPR029058">
    <property type="entry name" value="AB_hydrolase_fold"/>
</dbReference>
<dbReference type="PANTHER" id="PTHR40841:SF2">
    <property type="entry name" value="SIDEROPHORE-DEGRADING ESTERASE (EUROFUNG)"/>
    <property type="match status" value="1"/>
</dbReference>
<name>I3DBA3_9PAST</name>
<evidence type="ECO:0000256" key="1">
    <source>
        <dbReference type="ARBA" id="ARBA00005622"/>
    </source>
</evidence>
<evidence type="ECO:0000313" key="4">
    <source>
        <dbReference type="Proteomes" id="UP000006457"/>
    </source>
</evidence>
<dbReference type="InterPro" id="IPR052558">
    <property type="entry name" value="Siderophore_Hydrolase_D"/>
</dbReference>
<dbReference type="EMBL" id="AJSX01000033">
    <property type="protein sequence ID" value="EIJ68996.1"/>
    <property type="molecule type" value="Genomic_DNA"/>
</dbReference>
<accession>I3DBA3</accession>
<dbReference type="InterPro" id="IPR000801">
    <property type="entry name" value="Esterase-like"/>
</dbReference>
<dbReference type="PATRIC" id="fig|1095749.3.peg.1251"/>
<dbReference type="Proteomes" id="UP000006457">
    <property type="component" value="Unassembled WGS sequence"/>
</dbReference>
<dbReference type="EC" id="3.1.-.-" evidence="3"/>
<organism evidence="3 4">
    <name type="scientific">Pasteurella bettyae CCUG 2042</name>
    <dbReference type="NCBI Taxonomy" id="1095749"/>
    <lineage>
        <taxon>Bacteria</taxon>
        <taxon>Pseudomonadati</taxon>
        <taxon>Pseudomonadota</taxon>
        <taxon>Gammaproteobacteria</taxon>
        <taxon>Pasteurellales</taxon>
        <taxon>Pasteurellaceae</taxon>
        <taxon>Pasteurella</taxon>
    </lineage>
</organism>
<sequence length="270" mass="30755">MSVAQAEPILKTPAIDTDKTPYFNFVTQNIEFNQHQYRLFIAIPKQTNGPTPVLYLLDGNTQFPYAVNSVKTDRTLPIIVGIGYNTDLSQVIAERTRDYTIPASGERFSKGGQAANFLAFITQKVKPSIEATYLIDKEKEYFFGHSFGGLFGLYVLFNQPELFDHYIIASPSLWWGNGAIIPKQQPWVRFSPQSILVTFGEYEEHPELDPNMYKKRLAKIKHRQHFLTTREFASQLKMQGLPVLFELIPQADHGAVIQPSIQATIEKIQK</sequence>
<dbReference type="eggNOG" id="COG2819">
    <property type="taxonomic scope" value="Bacteria"/>
</dbReference>
<dbReference type="Gene3D" id="3.40.50.1820">
    <property type="entry name" value="alpha/beta hydrolase"/>
    <property type="match status" value="1"/>
</dbReference>
<dbReference type="SUPFAM" id="SSF53474">
    <property type="entry name" value="alpha/beta-Hydrolases"/>
    <property type="match status" value="1"/>
</dbReference>
<dbReference type="PANTHER" id="PTHR40841">
    <property type="entry name" value="SIDEROPHORE TRIACETYLFUSARININE C ESTERASE"/>
    <property type="match status" value="1"/>
</dbReference>
<evidence type="ECO:0000256" key="2">
    <source>
        <dbReference type="ARBA" id="ARBA00022801"/>
    </source>
</evidence>
<dbReference type="Pfam" id="PF00756">
    <property type="entry name" value="Esterase"/>
    <property type="match status" value="1"/>
</dbReference>
<keyword evidence="2 3" id="KW-0378">Hydrolase</keyword>
<proteinExistence type="inferred from homology"/>
<comment type="caution">
    <text evidence="3">The sequence shown here is derived from an EMBL/GenBank/DDBJ whole genome shotgun (WGS) entry which is preliminary data.</text>
</comment>
<comment type="similarity">
    <text evidence="1">Belongs to the esterase D family.</text>
</comment>
<dbReference type="GO" id="GO:0016788">
    <property type="term" value="F:hydrolase activity, acting on ester bonds"/>
    <property type="evidence" value="ECO:0007669"/>
    <property type="project" value="TreeGrafter"/>
</dbReference>
<reference evidence="3 4" key="1">
    <citation type="submission" date="2012-03" db="EMBL/GenBank/DDBJ databases">
        <authorList>
            <person name="Harkins D.M."/>
            <person name="Madupu R."/>
            <person name="Durkin A.S."/>
            <person name="Torralba M."/>
            <person name="Methe B."/>
            <person name="Sutton G.G."/>
            <person name="Nelson K.E."/>
        </authorList>
    </citation>
    <scope>NUCLEOTIDE SEQUENCE [LARGE SCALE GENOMIC DNA]</scope>
    <source>
        <strain evidence="3 4">CCUG 2042</strain>
    </source>
</reference>